<dbReference type="PANTHER" id="PTHR30616">
    <property type="entry name" value="UNCHARACTERIZED PROTEIN YFIH"/>
    <property type="match status" value="1"/>
</dbReference>
<evidence type="ECO:0000256" key="9">
    <source>
        <dbReference type="ARBA" id="ARBA00047989"/>
    </source>
</evidence>
<keyword evidence="6" id="KW-0378">Hydrolase</keyword>
<dbReference type="GO" id="GO:0016787">
    <property type="term" value="F:hydrolase activity"/>
    <property type="evidence" value="ECO:0007669"/>
    <property type="project" value="UniProtKB-KW"/>
</dbReference>
<evidence type="ECO:0000256" key="11">
    <source>
        <dbReference type="ARBA" id="ARBA00049893"/>
    </source>
</evidence>
<evidence type="ECO:0000313" key="14">
    <source>
        <dbReference type="Proteomes" id="UP000008914"/>
    </source>
</evidence>
<evidence type="ECO:0000256" key="7">
    <source>
        <dbReference type="ARBA" id="ARBA00022833"/>
    </source>
</evidence>
<accession>E6S8B6</accession>
<dbReference type="KEGG" id="ica:Intca_1523"/>
<dbReference type="HOGENOM" id="CLU_065784_3_1_11"/>
<dbReference type="eggNOG" id="COG1496">
    <property type="taxonomic scope" value="Bacteria"/>
</dbReference>
<evidence type="ECO:0000256" key="12">
    <source>
        <dbReference type="RuleBase" id="RU361274"/>
    </source>
</evidence>
<evidence type="ECO:0000256" key="6">
    <source>
        <dbReference type="ARBA" id="ARBA00022801"/>
    </source>
</evidence>
<sequence length="249" mass="26074">MFYWRSTIPAADARRWVDVAFTGRSAGRGEGPYAGLNLGGQVGDDVAAVERNRAALAASLDLTRERLVFLNQVHGTDVVAAHGPWQGPPPEADAVVSSAPGLALVVLVADCVPVLLHDVQAGVVGAVHAGRPGMLAGIVARAVEAMRTLGADRVTAVVGPSVCGRCYEVPGDMVHQAASVAPSSVTTSWSGTPAIDVAAGVVEQLTRLDVTVERVDGCTRESEELYSYRRDHTTGRFAGVVVLRDQADR</sequence>
<comment type="function">
    <text evidence="2">Purine nucleoside enzyme that catalyzes the phosphorolysis of adenosine and inosine nucleosides, yielding D-ribose 1-phosphate and the respective free bases, adenine and hypoxanthine. Also catalyzes the phosphorolysis of S-methyl-5'-thioadenosine into adenine and S-methyl-5-thio-alpha-D-ribose 1-phosphate. Also has adenosine deaminase activity.</text>
</comment>
<dbReference type="GO" id="GO:0005507">
    <property type="term" value="F:copper ion binding"/>
    <property type="evidence" value="ECO:0007669"/>
    <property type="project" value="TreeGrafter"/>
</dbReference>
<keyword evidence="8" id="KW-0186">Copper</keyword>
<comment type="similarity">
    <text evidence="3 12">Belongs to the purine nucleoside phosphorylase YfiH/LACC1 family.</text>
</comment>
<dbReference type="InterPro" id="IPR038371">
    <property type="entry name" value="Cu_polyphenol_OxRdtase_sf"/>
</dbReference>
<organism evidence="13 14">
    <name type="scientific">Intrasporangium calvum (strain ATCC 23552 / DSM 43043 / JCM 3097 / NBRC 12989 / NCIMB 10167 / NRRL B-3866 / 7 KIP)</name>
    <dbReference type="NCBI Taxonomy" id="710696"/>
    <lineage>
        <taxon>Bacteria</taxon>
        <taxon>Bacillati</taxon>
        <taxon>Actinomycetota</taxon>
        <taxon>Actinomycetes</taxon>
        <taxon>Micrococcales</taxon>
        <taxon>Intrasporangiaceae</taxon>
        <taxon>Intrasporangium</taxon>
    </lineage>
</organism>
<dbReference type="AlphaFoldDB" id="E6S8B6"/>
<evidence type="ECO:0000256" key="2">
    <source>
        <dbReference type="ARBA" id="ARBA00003215"/>
    </source>
</evidence>
<dbReference type="InterPro" id="IPR011324">
    <property type="entry name" value="Cytotoxic_necrot_fac-like_cat"/>
</dbReference>
<dbReference type="GO" id="GO:0017061">
    <property type="term" value="F:S-methyl-5-thioadenosine phosphorylase activity"/>
    <property type="evidence" value="ECO:0007669"/>
    <property type="project" value="UniProtKB-EC"/>
</dbReference>
<dbReference type="EMBL" id="CP002343">
    <property type="protein sequence ID" value="ADU48037.1"/>
    <property type="molecule type" value="Genomic_DNA"/>
</dbReference>
<dbReference type="PANTHER" id="PTHR30616:SF2">
    <property type="entry name" value="PURINE NUCLEOSIDE PHOSPHORYLASE LACC1"/>
    <property type="match status" value="1"/>
</dbReference>
<evidence type="ECO:0000256" key="3">
    <source>
        <dbReference type="ARBA" id="ARBA00007353"/>
    </source>
</evidence>
<dbReference type="RefSeq" id="WP_013492353.1">
    <property type="nucleotide sequence ID" value="NC_014830.1"/>
</dbReference>
<comment type="catalytic activity">
    <reaction evidence="1">
        <text>inosine + phosphate = alpha-D-ribose 1-phosphate + hypoxanthine</text>
        <dbReference type="Rhea" id="RHEA:27646"/>
        <dbReference type="ChEBI" id="CHEBI:17368"/>
        <dbReference type="ChEBI" id="CHEBI:17596"/>
        <dbReference type="ChEBI" id="CHEBI:43474"/>
        <dbReference type="ChEBI" id="CHEBI:57720"/>
        <dbReference type="EC" id="2.4.2.1"/>
    </reaction>
    <physiologicalReaction direction="left-to-right" evidence="1">
        <dbReference type="Rhea" id="RHEA:27647"/>
    </physiologicalReaction>
</comment>
<keyword evidence="4" id="KW-0808">Transferase</keyword>
<dbReference type="NCBIfam" id="TIGR00726">
    <property type="entry name" value="peptidoglycan editing factor PgeF"/>
    <property type="match status" value="1"/>
</dbReference>
<keyword evidence="7" id="KW-0862">Zinc</keyword>
<dbReference type="Gene3D" id="3.60.140.10">
    <property type="entry name" value="CNF1/YfiH-like putative cysteine hydrolases"/>
    <property type="match status" value="1"/>
</dbReference>
<dbReference type="CDD" id="cd16833">
    <property type="entry name" value="YfiH"/>
    <property type="match status" value="1"/>
</dbReference>
<comment type="catalytic activity">
    <reaction evidence="10">
        <text>adenosine + phosphate = alpha-D-ribose 1-phosphate + adenine</text>
        <dbReference type="Rhea" id="RHEA:27642"/>
        <dbReference type="ChEBI" id="CHEBI:16335"/>
        <dbReference type="ChEBI" id="CHEBI:16708"/>
        <dbReference type="ChEBI" id="CHEBI:43474"/>
        <dbReference type="ChEBI" id="CHEBI:57720"/>
        <dbReference type="EC" id="2.4.2.1"/>
    </reaction>
    <physiologicalReaction direction="left-to-right" evidence="10">
        <dbReference type="Rhea" id="RHEA:27643"/>
    </physiologicalReaction>
</comment>
<dbReference type="Pfam" id="PF02578">
    <property type="entry name" value="Cu-oxidase_4"/>
    <property type="match status" value="1"/>
</dbReference>
<dbReference type="SUPFAM" id="SSF64438">
    <property type="entry name" value="CNF1/YfiH-like putative cysteine hydrolases"/>
    <property type="match status" value="1"/>
</dbReference>
<comment type="catalytic activity">
    <reaction evidence="9">
        <text>adenosine + H2O + H(+) = inosine + NH4(+)</text>
        <dbReference type="Rhea" id="RHEA:24408"/>
        <dbReference type="ChEBI" id="CHEBI:15377"/>
        <dbReference type="ChEBI" id="CHEBI:15378"/>
        <dbReference type="ChEBI" id="CHEBI:16335"/>
        <dbReference type="ChEBI" id="CHEBI:17596"/>
        <dbReference type="ChEBI" id="CHEBI:28938"/>
        <dbReference type="EC" id="3.5.4.4"/>
    </reaction>
    <physiologicalReaction direction="left-to-right" evidence="9">
        <dbReference type="Rhea" id="RHEA:24409"/>
    </physiologicalReaction>
</comment>
<evidence type="ECO:0000256" key="1">
    <source>
        <dbReference type="ARBA" id="ARBA00000553"/>
    </source>
</evidence>
<gene>
    <name evidence="13" type="ordered locus">Intca_1523</name>
</gene>
<keyword evidence="14" id="KW-1185">Reference proteome</keyword>
<reference evidence="13 14" key="1">
    <citation type="journal article" date="2010" name="Stand. Genomic Sci.">
        <title>Complete genome sequence of Intrasporangium calvum type strain (7 KIP).</title>
        <authorList>
            <person name="Del Rio T.G."/>
            <person name="Chertkov O."/>
            <person name="Yasawong M."/>
            <person name="Lucas S."/>
            <person name="Deshpande S."/>
            <person name="Cheng J.F."/>
            <person name="Detter C."/>
            <person name="Tapia R."/>
            <person name="Han C."/>
            <person name="Goodwin L."/>
            <person name="Pitluck S."/>
            <person name="Liolios K."/>
            <person name="Ivanova N."/>
            <person name="Mavromatis K."/>
            <person name="Pati A."/>
            <person name="Chen A."/>
            <person name="Palaniappan K."/>
            <person name="Land M."/>
            <person name="Hauser L."/>
            <person name="Chang Y.J."/>
            <person name="Jeffries C.D."/>
            <person name="Rohde M."/>
            <person name="Pukall R."/>
            <person name="Sikorski J."/>
            <person name="Goker M."/>
            <person name="Woyke T."/>
            <person name="Bristow J."/>
            <person name="Eisen J.A."/>
            <person name="Markowitz V."/>
            <person name="Hugenholtz P."/>
            <person name="Kyrpides N.C."/>
            <person name="Klenk H.P."/>
            <person name="Lapidus A."/>
        </authorList>
    </citation>
    <scope>NUCLEOTIDE SEQUENCE [LARGE SCALE GENOMIC DNA]</scope>
    <source>
        <strain evidence="14">ATCC 23552 / DSM 43043 / JCM 3097 / NBRC 12989 / 7 KIP</strain>
    </source>
</reference>
<dbReference type="Proteomes" id="UP000008914">
    <property type="component" value="Chromosome"/>
</dbReference>
<dbReference type="InterPro" id="IPR003730">
    <property type="entry name" value="Cu_polyphenol_OxRdtase"/>
</dbReference>
<evidence type="ECO:0000256" key="8">
    <source>
        <dbReference type="ARBA" id="ARBA00023008"/>
    </source>
</evidence>
<proteinExistence type="inferred from homology"/>
<evidence type="ECO:0000256" key="4">
    <source>
        <dbReference type="ARBA" id="ARBA00022679"/>
    </source>
</evidence>
<evidence type="ECO:0000313" key="13">
    <source>
        <dbReference type="EMBL" id="ADU48037.1"/>
    </source>
</evidence>
<comment type="catalytic activity">
    <reaction evidence="11">
        <text>S-methyl-5'-thioadenosine + phosphate = 5-(methylsulfanyl)-alpha-D-ribose 1-phosphate + adenine</text>
        <dbReference type="Rhea" id="RHEA:11852"/>
        <dbReference type="ChEBI" id="CHEBI:16708"/>
        <dbReference type="ChEBI" id="CHEBI:17509"/>
        <dbReference type="ChEBI" id="CHEBI:43474"/>
        <dbReference type="ChEBI" id="CHEBI:58533"/>
        <dbReference type="EC" id="2.4.2.28"/>
    </reaction>
    <physiologicalReaction direction="left-to-right" evidence="11">
        <dbReference type="Rhea" id="RHEA:11853"/>
    </physiologicalReaction>
</comment>
<keyword evidence="5" id="KW-0479">Metal-binding</keyword>
<evidence type="ECO:0000256" key="10">
    <source>
        <dbReference type="ARBA" id="ARBA00048968"/>
    </source>
</evidence>
<protein>
    <recommendedName>
        <fullName evidence="12">Purine nucleoside phosphorylase</fullName>
    </recommendedName>
</protein>
<name>E6S8B6_INTC7</name>
<evidence type="ECO:0000256" key="5">
    <source>
        <dbReference type="ARBA" id="ARBA00022723"/>
    </source>
</evidence>
<dbReference type="STRING" id="710696.Intca_1523"/>